<comment type="similarity">
    <text evidence="2">Belongs to the nucleoside triphosphate pyrophosphohydrolase family.</text>
</comment>
<dbReference type="InterPro" id="IPR048011">
    <property type="entry name" value="NTP-PPase_MazG-like_C"/>
</dbReference>
<dbReference type="GO" id="GO:0046061">
    <property type="term" value="P:dATP catabolic process"/>
    <property type="evidence" value="ECO:0007669"/>
    <property type="project" value="TreeGrafter"/>
</dbReference>
<dbReference type="GO" id="GO:0046076">
    <property type="term" value="P:dTTP catabolic process"/>
    <property type="evidence" value="ECO:0007669"/>
    <property type="project" value="TreeGrafter"/>
</dbReference>
<dbReference type="AlphaFoldDB" id="A0A849VDV4"/>
<evidence type="ECO:0000256" key="2">
    <source>
        <dbReference type="ARBA" id="ARBA00061115"/>
    </source>
</evidence>
<keyword evidence="6" id="KW-0378">Hydrolase</keyword>
<dbReference type="Pfam" id="PF03819">
    <property type="entry name" value="MazG"/>
    <property type="match status" value="2"/>
</dbReference>
<feature type="domain" description="NTP pyrophosphohydrolase MazG-like" evidence="5">
    <location>
        <begin position="171"/>
        <end position="233"/>
    </location>
</feature>
<dbReference type="NCBIfam" id="TIGR00444">
    <property type="entry name" value="mazG"/>
    <property type="match status" value="1"/>
</dbReference>
<dbReference type="NCBIfam" id="NF007113">
    <property type="entry name" value="PRK09562.1"/>
    <property type="match status" value="1"/>
</dbReference>
<sequence>MSEQLNQLLSIMATLRDPEKGCDWDKQQTFKSIVPHTLEEAYEVADAIEKDDMSGLRSELGDLLFQVVFYAQLAKEQGAFDFNDVVSDLNDKLIRRHPHVFEKQQKLTDKELEAQWQAIKTQERSSVKTTREQALWNDIPNMLPALSRAQKIQKRAAALGFDWPDYLGALDKVVEEVNEVSEALAEDPNSAHSAEELGDLLFATVNVARHAKHDPEQILRLACNKFVGRFEKVSDTLNLQGLSLESATLEQMDNAWEQVKKQQG</sequence>
<organism evidence="6 7">
    <name type="scientific">Pseudoalteromonas caenipelagi</name>
    <dbReference type="NCBI Taxonomy" id="2726988"/>
    <lineage>
        <taxon>Bacteria</taxon>
        <taxon>Pseudomonadati</taxon>
        <taxon>Pseudomonadota</taxon>
        <taxon>Gammaproteobacteria</taxon>
        <taxon>Alteromonadales</taxon>
        <taxon>Pseudoalteromonadaceae</taxon>
        <taxon>Pseudoalteromonas</taxon>
    </lineage>
</organism>
<accession>A0A849VDV4</accession>
<dbReference type="Proteomes" id="UP000586305">
    <property type="component" value="Unassembled WGS sequence"/>
</dbReference>
<dbReference type="RefSeq" id="WP_171625811.1">
    <property type="nucleotide sequence ID" value="NZ_JABBPG010000003.1"/>
</dbReference>
<reference evidence="6 7" key="1">
    <citation type="submission" date="2020-04" db="EMBL/GenBank/DDBJ databases">
        <title>Pseudoalteromonas caenipelagi sp. nov., isolated from a tidal flat.</title>
        <authorList>
            <person name="Park S."/>
            <person name="Yoon J.-H."/>
        </authorList>
    </citation>
    <scope>NUCLEOTIDE SEQUENCE [LARGE SCALE GENOMIC DNA]</scope>
    <source>
        <strain evidence="6 7">JBTF-M23</strain>
    </source>
</reference>
<dbReference type="GO" id="GO:0006950">
    <property type="term" value="P:response to stress"/>
    <property type="evidence" value="ECO:0007669"/>
    <property type="project" value="UniProtKB-ARBA"/>
</dbReference>
<dbReference type="GO" id="GO:0006203">
    <property type="term" value="P:dGTP catabolic process"/>
    <property type="evidence" value="ECO:0007669"/>
    <property type="project" value="TreeGrafter"/>
</dbReference>
<evidence type="ECO:0000313" key="6">
    <source>
        <dbReference type="EMBL" id="NOU50733.1"/>
    </source>
</evidence>
<dbReference type="EC" id="3.6.1.8" evidence="3"/>
<evidence type="ECO:0000256" key="1">
    <source>
        <dbReference type="ARBA" id="ARBA00052141"/>
    </source>
</evidence>
<dbReference type="FunFam" id="1.10.287.1080:FF:000001">
    <property type="entry name" value="Nucleoside triphosphate pyrophosphohydrolase"/>
    <property type="match status" value="1"/>
</dbReference>
<dbReference type="PANTHER" id="PTHR30522:SF0">
    <property type="entry name" value="NUCLEOSIDE TRIPHOSPHATE PYROPHOSPHOHYDROLASE"/>
    <property type="match status" value="1"/>
</dbReference>
<dbReference type="SUPFAM" id="SSF101386">
    <property type="entry name" value="all-alpha NTP pyrophosphatases"/>
    <property type="match status" value="2"/>
</dbReference>
<dbReference type="PANTHER" id="PTHR30522">
    <property type="entry name" value="NUCLEOSIDE TRIPHOSPHATE PYROPHOSPHOHYDROLASE"/>
    <property type="match status" value="1"/>
</dbReference>
<dbReference type="CDD" id="cd11529">
    <property type="entry name" value="NTP-PPase_MazG_Cterm"/>
    <property type="match status" value="1"/>
</dbReference>
<dbReference type="FunFam" id="1.10.287.1080:FF:000003">
    <property type="entry name" value="Nucleoside triphosphate pyrophosphohydrolase"/>
    <property type="match status" value="1"/>
</dbReference>
<name>A0A849VDV4_9GAMM</name>
<evidence type="ECO:0000256" key="3">
    <source>
        <dbReference type="ARBA" id="ARBA00066372"/>
    </source>
</evidence>
<dbReference type="GO" id="GO:0046081">
    <property type="term" value="P:dUTP catabolic process"/>
    <property type="evidence" value="ECO:0007669"/>
    <property type="project" value="TreeGrafter"/>
</dbReference>
<evidence type="ECO:0000313" key="7">
    <source>
        <dbReference type="Proteomes" id="UP000586305"/>
    </source>
</evidence>
<dbReference type="InterPro" id="IPR011551">
    <property type="entry name" value="NTP_PyrPHydrolase_MazG"/>
</dbReference>
<dbReference type="Gene3D" id="1.10.287.1080">
    <property type="entry name" value="MazG-like"/>
    <property type="match status" value="2"/>
</dbReference>
<dbReference type="CDD" id="cd11528">
    <property type="entry name" value="NTP-PPase_MazG_Nterm"/>
    <property type="match status" value="1"/>
</dbReference>
<evidence type="ECO:0000256" key="4">
    <source>
        <dbReference type="ARBA" id="ARBA00074799"/>
    </source>
</evidence>
<dbReference type="GO" id="GO:0046047">
    <property type="term" value="P:TTP catabolic process"/>
    <property type="evidence" value="ECO:0007669"/>
    <property type="project" value="TreeGrafter"/>
</dbReference>
<proteinExistence type="inferred from homology"/>
<dbReference type="InterPro" id="IPR048015">
    <property type="entry name" value="NTP-PPase_MazG-like_N"/>
</dbReference>
<feature type="domain" description="NTP pyrophosphohydrolase MazG-like" evidence="5">
    <location>
        <begin position="28"/>
        <end position="101"/>
    </location>
</feature>
<dbReference type="GO" id="GO:0047693">
    <property type="term" value="F:ATP diphosphatase activity"/>
    <property type="evidence" value="ECO:0007669"/>
    <property type="project" value="UniProtKB-EC"/>
</dbReference>
<comment type="caution">
    <text evidence="6">The sequence shown here is derived from an EMBL/GenBank/DDBJ whole genome shotgun (WGS) entry which is preliminary data.</text>
</comment>
<keyword evidence="7" id="KW-1185">Reference proteome</keyword>
<dbReference type="GO" id="GO:0046052">
    <property type="term" value="P:UTP catabolic process"/>
    <property type="evidence" value="ECO:0007669"/>
    <property type="project" value="TreeGrafter"/>
</dbReference>
<protein>
    <recommendedName>
        <fullName evidence="4">Nucleoside triphosphate pyrophosphohydrolase</fullName>
        <ecNumber evidence="3">3.6.1.8</ecNumber>
    </recommendedName>
</protein>
<gene>
    <name evidence="6" type="primary">mazG</name>
    <name evidence="6" type="ORF">HG263_09335</name>
</gene>
<comment type="catalytic activity">
    <reaction evidence="1">
        <text>ATP + H2O = AMP + diphosphate + H(+)</text>
        <dbReference type="Rhea" id="RHEA:14245"/>
        <dbReference type="ChEBI" id="CHEBI:15377"/>
        <dbReference type="ChEBI" id="CHEBI:15378"/>
        <dbReference type="ChEBI" id="CHEBI:30616"/>
        <dbReference type="ChEBI" id="CHEBI:33019"/>
        <dbReference type="ChEBI" id="CHEBI:456215"/>
        <dbReference type="EC" id="3.6.1.8"/>
    </reaction>
</comment>
<dbReference type="EMBL" id="JABBPG010000003">
    <property type="protein sequence ID" value="NOU50733.1"/>
    <property type="molecule type" value="Genomic_DNA"/>
</dbReference>
<dbReference type="InterPro" id="IPR004518">
    <property type="entry name" value="MazG-like_dom"/>
</dbReference>
<evidence type="ECO:0000259" key="5">
    <source>
        <dbReference type="Pfam" id="PF03819"/>
    </source>
</evidence>